<accession>A0A2W2CMM9</accession>
<sequence length="503" mass="51590">MGESNLAGLAAAVLQPGFVGTVPPAWVCRWLGEGLGAVVLFSRNVVDPGQVAALTATLRAERPDVIVAIDEEAGDVTRIESGRGSSRPGNLALGAVDDPALTEQVARDLGDELAVAGITLNYAPDADVNANPDNPVIGVRAFGAEPTLVARHTSAWIRGLQAGGVAACAKHFPGHGDTRVDSHHDLPRISADIDRLHAVELAPFRAAVAAGVQAVMTGHLLVPALDPELPATLSGRILGGLLREEMGFNGVVVTDAVEMRAVAGRYGIAGAAVRALVAGADAICVGGEHADEETARHLRDTIVAAVVTGELPEERLAEAAKRVGQLAAWTMAARAARPDDAARPASGGSAIGLAAARRALRVTVADRAAPALPLTVAPHVVEFAPPHNIAIGSATPWGVAAPLTEVMPGTTSVRWRSETLPTDPIAGAAGRPLVLVVRDLHRHGWMRAAVDRALAQRPDAVVVELGVPARVVGAVHVATHGATRATGRAVAELLGAAAVSPGW</sequence>
<comment type="similarity">
    <text evidence="1">Belongs to the glycosyl hydrolase 3 family.</text>
</comment>
<dbReference type="GO" id="GO:0005975">
    <property type="term" value="P:carbohydrate metabolic process"/>
    <property type="evidence" value="ECO:0007669"/>
    <property type="project" value="InterPro"/>
</dbReference>
<proteinExistence type="inferred from homology"/>
<dbReference type="PANTHER" id="PTHR30480:SF16">
    <property type="entry name" value="GLYCOSIDE HYDROLASE FAMILY 3 DOMAIN PROTEIN"/>
    <property type="match status" value="1"/>
</dbReference>
<dbReference type="SUPFAM" id="SSF51445">
    <property type="entry name" value="(Trans)glycosidases"/>
    <property type="match status" value="1"/>
</dbReference>
<dbReference type="Gene3D" id="3.20.20.300">
    <property type="entry name" value="Glycoside hydrolase, family 3, N-terminal domain"/>
    <property type="match status" value="1"/>
</dbReference>
<dbReference type="AlphaFoldDB" id="A0A2W2CMM9"/>
<dbReference type="RefSeq" id="WP_111241970.1">
    <property type="nucleotide sequence ID" value="NZ_POTX01000018.1"/>
</dbReference>
<evidence type="ECO:0000259" key="4">
    <source>
        <dbReference type="Pfam" id="PF00933"/>
    </source>
</evidence>
<evidence type="ECO:0000313" key="6">
    <source>
        <dbReference type="Proteomes" id="UP000248627"/>
    </source>
</evidence>
<comment type="caution">
    <text evidence="5">The sequence shown here is derived from an EMBL/GenBank/DDBJ whole genome shotgun (WGS) entry which is preliminary data.</text>
</comment>
<dbReference type="Pfam" id="PF00933">
    <property type="entry name" value="Glyco_hydro_3"/>
    <property type="match status" value="1"/>
</dbReference>
<dbReference type="GO" id="GO:0004553">
    <property type="term" value="F:hydrolase activity, hydrolyzing O-glycosyl compounds"/>
    <property type="evidence" value="ECO:0007669"/>
    <property type="project" value="InterPro"/>
</dbReference>
<dbReference type="PANTHER" id="PTHR30480">
    <property type="entry name" value="BETA-HEXOSAMINIDASE-RELATED"/>
    <property type="match status" value="1"/>
</dbReference>
<keyword evidence="6" id="KW-1185">Reference proteome</keyword>
<dbReference type="PRINTS" id="PR00133">
    <property type="entry name" value="GLHYDRLASE3"/>
</dbReference>
<reference evidence="5 6" key="1">
    <citation type="submission" date="2018-01" db="EMBL/GenBank/DDBJ databases">
        <title>Draft genome sequence of Jishengella endophytica.</title>
        <authorList>
            <person name="Sahin N."/>
            <person name="Ay H."/>
            <person name="Saygin H."/>
        </authorList>
    </citation>
    <scope>NUCLEOTIDE SEQUENCE [LARGE SCALE GENOMIC DNA]</scope>
    <source>
        <strain evidence="5 6">DSM 45430</strain>
    </source>
</reference>
<dbReference type="InterPro" id="IPR017853">
    <property type="entry name" value="GH"/>
</dbReference>
<dbReference type="InterPro" id="IPR036962">
    <property type="entry name" value="Glyco_hydro_3_N_sf"/>
</dbReference>
<dbReference type="OrthoDB" id="9805821at2"/>
<evidence type="ECO:0000256" key="3">
    <source>
        <dbReference type="ARBA" id="ARBA00023295"/>
    </source>
</evidence>
<keyword evidence="2 5" id="KW-0378">Hydrolase</keyword>
<name>A0A2W2CMM9_9ACTN</name>
<feature type="domain" description="Glycoside hydrolase family 3 N-terminal" evidence="4">
    <location>
        <begin position="34"/>
        <end position="325"/>
    </location>
</feature>
<dbReference type="EMBL" id="POTX01000018">
    <property type="protein sequence ID" value="PZF99792.1"/>
    <property type="molecule type" value="Genomic_DNA"/>
</dbReference>
<evidence type="ECO:0000256" key="1">
    <source>
        <dbReference type="ARBA" id="ARBA00005336"/>
    </source>
</evidence>
<evidence type="ECO:0000256" key="2">
    <source>
        <dbReference type="ARBA" id="ARBA00022801"/>
    </source>
</evidence>
<organism evidence="5 6">
    <name type="scientific">Micromonospora endophytica</name>
    <dbReference type="NCBI Taxonomy" id="515350"/>
    <lineage>
        <taxon>Bacteria</taxon>
        <taxon>Bacillati</taxon>
        <taxon>Actinomycetota</taxon>
        <taxon>Actinomycetes</taxon>
        <taxon>Micromonosporales</taxon>
        <taxon>Micromonosporaceae</taxon>
        <taxon>Micromonospora</taxon>
    </lineage>
</organism>
<dbReference type="InterPro" id="IPR050226">
    <property type="entry name" value="NagZ_Beta-hexosaminidase"/>
</dbReference>
<dbReference type="Proteomes" id="UP000248627">
    <property type="component" value="Unassembled WGS sequence"/>
</dbReference>
<dbReference type="GO" id="GO:0009254">
    <property type="term" value="P:peptidoglycan turnover"/>
    <property type="evidence" value="ECO:0007669"/>
    <property type="project" value="TreeGrafter"/>
</dbReference>
<evidence type="ECO:0000313" key="5">
    <source>
        <dbReference type="EMBL" id="PZF99792.1"/>
    </source>
</evidence>
<protein>
    <submittedName>
        <fullName evidence="5">Sugar hydrolase</fullName>
    </submittedName>
</protein>
<gene>
    <name evidence="5" type="ORF">C1I93_04700</name>
</gene>
<dbReference type="InterPro" id="IPR001764">
    <property type="entry name" value="Glyco_hydro_3_N"/>
</dbReference>
<keyword evidence="3" id="KW-0326">Glycosidase</keyword>
<dbReference type="FunFam" id="3.20.20.300:FF:000018">
    <property type="entry name" value="Sugar hydrolase"/>
    <property type="match status" value="1"/>
</dbReference>